<protein>
    <submittedName>
        <fullName evidence="5">S9 family peptidase</fullName>
    </submittedName>
</protein>
<dbReference type="InterPro" id="IPR001375">
    <property type="entry name" value="Peptidase_S9_cat"/>
</dbReference>
<dbReference type="PANTHER" id="PTHR42776">
    <property type="entry name" value="SERINE PEPTIDASE S9 FAMILY MEMBER"/>
    <property type="match status" value="1"/>
</dbReference>
<dbReference type="EMBL" id="QRUP01000028">
    <property type="protein sequence ID" value="RGR68248.1"/>
    <property type="molecule type" value="Genomic_DNA"/>
</dbReference>
<dbReference type="PANTHER" id="PTHR42776:SF27">
    <property type="entry name" value="DIPEPTIDYL PEPTIDASE FAMILY MEMBER 6"/>
    <property type="match status" value="1"/>
</dbReference>
<dbReference type="Pfam" id="PF00326">
    <property type="entry name" value="Peptidase_S9"/>
    <property type="match status" value="1"/>
</dbReference>
<accession>A0A412FJ97</accession>
<proteinExistence type="inferred from homology"/>
<organism evidence="5 6">
    <name type="scientific">Holdemania filiformis</name>
    <dbReference type="NCBI Taxonomy" id="61171"/>
    <lineage>
        <taxon>Bacteria</taxon>
        <taxon>Bacillati</taxon>
        <taxon>Bacillota</taxon>
        <taxon>Erysipelotrichia</taxon>
        <taxon>Erysipelotrichales</taxon>
        <taxon>Erysipelotrichaceae</taxon>
        <taxon>Holdemania</taxon>
    </lineage>
</organism>
<evidence type="ECO:0000313" key="5">
    <source>
        <dbReference type="EMBL" id="RGR68248.1"/>
    </source>
</evidence>
<dbReference type="RefSeq" id="WP_117896100.1">
    <property type="nucleotide sequence ID" value="NZ_CABJCV010000028.1"/>
</dbReference>
<sequence>MDKLQRDEFYNYRFLSNLTVSPEKTAVAVTVWQADPKNNSYTSNIWVRKDQGFAQLTAMDKESSFIFDEETTILFAASRDSQDKKKAEAGEPYTAYYRISLTGGEAVKAFTVPLKAIGIWKLDVDLYLIKARTDAGIGDFAAMSEEQREQVLKAKKDNVDYEVFDEIPFWSNGGGFTNKLRNTLYVVDAKAKTCTPITAPLFMTGDVDVKEGKVLYTGEEYTSRPQRKASVYLYDVKAKTTECIYDKKEYSIHEAAFFGEAIVLAAATTTRHGNNENPYLYKLDPVSHEVTLWAPYEYSMGSSVGSDCRYGGGCGFAADEKALYFLTTREDSSHLYKMGACGCIQPVIELTGSVDHFALADGKILFAGMLGQKLQEIYEYDPETKTTTQISDFNEAALTNKYVAVPQRLSVESEGTTINGWVLLPKDYDETKRYPAILDIHGGPKTVYGEVFYHEMQVWANEGYFVFFCNPIGSDGRDNEFADLRGKYGTCDYNNIMDFTDAVLKQYPAIDAQRVGVTGGSYGGFMTNWIIGHTSRFAAAASQRSIANWISFYGVSDIGMTFGPDQQGGNIYDDTEKLWWHSPVKYARACTTPTLFIHSDEDYRCPMAEGLQMYTALVDLGVESKLVYFKGENHELSRSGKPLHRMRRLNEITDWMQSHLK</sequence>
<gene>
    <name evidence="5" type="ORF">DWY25_16200</name>
</gene>
<reference evidence="5 6" key="1">
    <citation type="submission" date="2018-08" db="EMBL/GenBank/DDBJ databases">
        <title>A genome reference for cultivated species of the human gut microbiota.</title>
        <authorList>
            <person name="Zou Y."/>
            <person name="Xue W."/>
            <person name="Luo G."/>
        </authorList>
    </citation>
    <scope>NUCLEOTIDE SEQUENCE [LARGE SCALE GENOMIC DNA]</scope>
    <source>
        <strain evidence="5 6">AF24-29</strain>
    </source>
</reference>
<dbReference type="GO" id="GO:0006508">
    <property type="term" value="P:proteolysis"/>
    <property type="evidence" value="ECO:0007669"/>
    <property type="project" value="UniProtKB-KW"/>
</dbReference>
<dbReference type="Proteomes" id="UP000284178">
    <property type="component" value="Unassembled WGS sequence"/>
</dbReference>
<dbReference type="AlphaFoldDB" id="A0A412FJ97"/>
<name>A0A412FJ97_9FIRM</name>
<keyword evidence="3" id="KW-0378">Hydrolase</keyword>
<dbReference type="SUPFAM" id="SSF82171">
    <property type="entry name" value="DPP6 N-terminal domain-like"/>
    <property type="match status" value="1"/>
</dbReference>
<evidence type="ECO:0000256" key="2">
    <source>
        <dbReference type="ARBA" id="ARBA00022670"/>
    </source>
</evidence>
<comment type="caution">
    <text evidence="5">The sequence shown here is derived from an EMBL/GenBank/DDBJ whole genome shotgun (WGS) entry which is preliminary data.</text>
</comment>
<evidence type="ECO:0000256" key="1">
    <source>
        <dbReference type="ARBA" id="ARBA00010040"/>
    </source>
</evidence>
<dbReference type="InterPro" id="IPR029058">
    <property type="entry name" value="AB_hydrolase_fold"/>
</dbReference>
<evidence type="ECO:0000259" key="4">
    <source>
        <dbReference type="Pfam" id="PF00326"/>
    </source>
</evidence>
<feature type="domain" description="Peptidase S9 prolyl oligopeptidase catalytic" evidence="4">
    <location>
        <begin position="452"/>
        <end position="661"/>
    </location>
</feature>
<dbReference type="GO" id="GO:0004252">
    <property type="term" value="F:serine-type endopeptidase activity"/>
    <property type="evidence" value="ECO:0007669"/>
    <property type="project" value="TreeGrafter"/>
</dbReference>
<comment type="similarity">
    <text evidence="1">Belongs to the peptidase S9C family.</text>
</comment>
<keyword evidence="6" id="KW-1185">Reference proteome</keyword>
<dbReference type="FunFam" id="3.40.50.1820:FF:000028">
    <property type="entry name" value="S9 family peptidase"/>
    <property type="match status" value="1"/>
</dbReference>
<keyword evidence="2" id="KW-0645">Protease</keyword>
<dbReference type="Gene3D" id="3.40.50.1820">
    <property type="entry name" value="alpha/beta hydrolase"/>
    <property type="match status" value="1"/>
</dbReference>
<dbReference type="SUPFAM" id="SSF53474">
    <property type="entry name" value="alpha/beta-Hydrolases"/>
    <property type="match status" value="1"/>
</dbReference>
<evidence type="ECO:0000313" key="6">
    <source>
        <dbReference type="Proteomes" id="UP000284178"/>
    </source>
</evidence>
<dbReference type="GeneID" id="83016939"/>
<evidence type="ECO:0000256" key="3">
    <source>
        <dbReference type="ARBA" id="ARBA00022801"/>
    </source>
</evidence>